<dbReference type="OrthoDB" id="9831461at2"/>
<dbReference type="RefSeq" id="WP_146447649.1">
    <property type="nucleotide sequence ID" value="NZ_SJPS01000001.1"/>
</dbReference>
<keyword evidence="1" id="KW-0732">Signal</keyword>
<evidence type="ECO:0000259" key="2">
    <source>
        <dbReference type="Pfam" id="PF07589"/>
    </source>
</evidence>
<feature type="domain" description="Ice-binding protein C-terminal" evidence="2">
    <location>
        <begin position="386"/>
        <end position="409"/>
    </location>
</feature>
<dbReference type="Pfam" id="PF07589">
    <property type="entry name" value="PEP-CTERM"/>
    <property type="match status" value="1"/>
</dbReference>
<organism evidence="3 4">
    <name type="scientific">Bythopirellula polymerisocia</name>
    <dbReference type="NCBI Taxonomy" id="2528003"/>
    <lineage>
        <taxon>Bacteria</taxon>
        <taxon>Pseudomonadati</taxon>
        <taxon>Planctomycetota</taxon>
        <taxon>Planctomycetia</taxon>
        <taxon>Pirellulales</taxon>
        <taxon>Lacipirellulaceae</taxon>
        <taxon>Bythopirellula</taxon>
    </lineage>
</organism>
<reference evidence="3 4" key="1">
    <citation type="submission" date="2019-02" db="EMBL/GenBank/DDBJ databases">
        <title>Deep-cultivation of Planctomycetes and their phenomic and genomic characterization uncovers novel biology.</title>
        <authorList>
            <person name="Wiegand S."/>
            <person name="Jogler M."/>
            <person name="Boedeker C."/>
            <person name="Pinto D."/>
            <person name="Vollmers J."/>
            <person name="Rivas-Marin E."/>
            <person name="Kohn T."/>
            <person name="Peeters S.H."/>
            <person name="Heuer A."/>
            <person name="Rast P."/>
            <person name="Oberbeckmann S."/>
            <person name="Bunk B."/>
            <person name="Jeske O."/>
            <person name="Meyerdierks A."/>
            <person name="Storesund J.E."/>
            <person name="Kallscheuer N."/>
            <person name="Luecker S."/>
            <person name="Lage O.M."/>
            <person name="Pohl T."/>
            <person name="Merkel B.J."/>
            <person name="Hornburger P."/>
            <person name="Mueller R.-W."/>
            <person name="Bruemmer F."/>
            <person name="Labrenz M."/>
            <person name="Spormann A.M."/>
            <person name="Op Den Camp H."/>
            <person name="Overmann J."/>
            <person name="Amann R."/>
            <person name="Jetten M.S.M."/>
            <person name="Mascher T."/>
            <person name="Medema M.H."/>
            <person name="Devos D.P."/>
            <person name="Kaster A.-K."/>
            <person name="Ovreas L."/>
            <person name="Rohde M."/>
            <person name="Galperin M.Y."/>
            <person name="Jogler C."/>
        </authorList>
    </citation>
    <scope>NUCLEOTIDE SEQUENCE [LARGE SCALE GENOMIC DNA]</scope>
    <source>
        <strain evidence="3 4">Pla144</strain>
    </source>
</reference>
<dbReference type="AlphaFoldDB" id="A0A5C6D0G9"/>
<protein>
    <recommendedName>
        <fullName evidence="2">Ice-binding protein C-terminal domain-containing protein</fullName>
    </recommendedName>
</protein>
<name>A0A5C6D0G9_9BACT</name>
<dbReference type="InterPro" id="IPR013424">
    <property type="entry name" value="Ice-binding_C"/>
</dbReference>
<accession>A0A5C6D0G9</accession>
<comment type="caution">
    <text evidence="3">The sequence shown here is derived from an EMBL/GenBank/DDBJ whole genome shotgun (WGS) entry which is preliminary data.</text>
</comment>
<feature type="signal peptide" evidence="1">
    <location>
        <begin position="1"/>
        <end position="23"/>
    </location>
</feature>
<evidence type="ECO:0000256" key="1">
    <source>
        <dbReference type="SAM" id="SignalP"/>
    </source>
</evidence>
<evidence type="ECO:0000313" key="3">
    <source>
        <dbReference type="EMBL" id="TWU29655.1"/>
    </source>
</evidence>
<keyword evidence="4" id="KW-1185">Reference proteome</keyword>
<proteinExistence type="predicted"/>
<gene>
    <name evidence="3" type="ORF">Pla144_04340</name>
</gene>
<sequence precursor="true">MTHTIWGLLLSLAALLCFTGSDAAAQSISLDDNPMLMGGFGKGAEDEFGFAAAPALTPSPSLGALGAPIDGNVFTPGIPAILEHTPNGGYIDAFSTNKPIPLALPGGPVPAITLQFSVDRLTTGLPGSAVLTESGFVQQMGDIYTSTATFPHPVIFAGMPHPAIPFLGPLPSAGVGGSNTLLIDESAFGLTTAVGIVPPGVFAGPLGTGSHDNVDAFDFRSLVPDPLPLFPGAGVYPVHSYFSIAPDEAVAVGASAADIFDTAAFASGTAPTPFATSLSMGLDSLGLNTDSIDALVMFDSGLVGGPENGGPGGEPGRDFALFSLAPGSASLGTAVGAAPKSASDVFFTDFTGSFSVFAFPGDLGLPAGLPGFPFQNQSNIDALEITVPEPTCGLLLLGMASIGWYGRRR</sequence>
<evidence type="ECO:0000313" key="4">
    <source>
        <dbReference type="Proteomes" id="UP000318437"/>
    </source>
</evidence>
<dbReference type="EMBL" id="SJPS01000001">
    <property type="protein sequence ID" value="TWU29655.1"/>
    <property type="molecule type" value="Genomic_DNA"/>
</dbReference>
<dbReference type="Proteomes" id="UP000318437">
    <property type="component" value="Unassembled WGS sequence"/>
</dbReference>
<feature type="chain" id="PRO_5022918858" description="Ice-binding protein C-terminal domain-containing protein" evidence="1">
    <location>
        <begin position="24"/>
        <end position="409"/>
    </location>
</feature>